<sequence>MIHFLIAILVLFIFHNFYWKRRNLPPGPTPLPFIGNLYTIFSHEPGYDAFKMWQKQYGPVFTYWMGFIPFVMITDYKTLKETFVKDGDAYVGKFHFEETTREYRGKNNFVSL</sequence>
<dbReference type="GO" id="GO:0005506">
    <property type="term" value="F:iron ion binding"/>
    <property type="evidence" value="ECO:0007669"/>
    <property type="project" value="InterPro"/>
</dbReference>
<dbReference type="GO" id="GO:0016712">
    <property type="term" value="F:oxidoreductase activity, acting on paired donors, with incorporation or reduction of molecular oxygen, reduced flavin or flavoprotein as one donor, and incorporation of one atom of oxygen"/>
    <property type="evidence" value="ECO:0007669"/>
    <property type="project" value="TreeGrafter"/>
</dbReference>
<evidence type="ECO:0000256" key="2">
    <source>
        <dbReference type="ARBA" id="ARBA00022723"/>
    </source>
</evidence>
<dbReference type="EMBL" id="WIXE01007273">
    <property type="protein sequence ID" value="KAK5980570.1"/>
    <property type="molecule type" value="Genomic_DNA"/>
</dbReference>
<dbReference type="GO" id="GO:0005737">
    <property type="term" value="C:cytoplasm"/>
    <property type="evidence" value="ECO:0007669"/>
    <property type="project" value="TreeGrafter"/>
</dbReference>
<dbReference type="Proteomes" id="UP001331761">
    <property type="component" value="Unassembled WGS sequence"/>
</dbReference>
<keyword evidence="2" id="KW-0479">Metal-binding</keyword>
<feature type="non-terminal residue" evidence="5">
    <location>
        <position position="112"/>
    </location>
</feature>
<comment type="similarity">
    <text evidence="1">Belongs to the cytochrome P450 family.</text>
</comment>
<dbReference type="InterPro" id="IPR001128">
    <property type="entry name" value="Cyt_P450"/>
</dbReference>
<dbReference type="SUPFAM" id="SSF48264">
    <property type="entry name" value="Cytochrome P450"/>
    <property type="match status" value="1"/>
</dbReference>
<proteinExistence type="inferred from homology"/>
<evidence type="ECO:0000313" key="6">
    <source>
        <dbReference type="Proteomes" id="UP001331761"/>
    </source>
</evidence>
<dbReference type="PANTHER" id="PTHR24300">
    <property type="entry name" value="CYTOCHROME P450 508A4-RELATED"/>
    <property type="match status" value="1"/>
</dbReference>
<accession>A0AAN8FRB8</accession>
<comment type="caution">
    <text evidence="5">The sequence shown here is derived from an EMBL/GenBank/DDBJ whole genome shotgun (WGS) entry which is preliminary data.</text>
</comment>
<dbReference type="InterPro" id="IPR002401">
    <property type="entry name" value="Cyt_P450_E_grp-I"/>
</dbReference>
<dbReference type="GO" id="GO:0020037">
    <property type="term" value="F:heme binding"/>
    <property type="evidence" value="ECO:0007669"/>
    <property type="project" value="InterPro"/>
</dbReference>
<evidence type="ECO:0000313" key="5">
    <source>
        <dbReference type="EMBL" id="KAK5980570.1"/>
    </source>
</evidence>
<keyword evidence="4" id="KW-0560">Oxidoreductase</keyword>
<evidence type="ECO:0000256" key="1">
    <source>
        <dbReference type="ARBA" id="ARBA00010617"/>
    </source>
</evidence>
<evidence type="ECO:0008006" key="7">
    <source>
        <dbReference type="Google" id="ProtNLM"/>
    </source>
</evidence>
<organism evidence="5 6">
    <name type="scientific">Trichostrongylus colubriformis</name>
    <name type="common">Black scour worm</name>
    <dbReference type="NCBI Taxonomy" id="6319"/>
    <lineage>
        <taxon>Eukaryota</taxon>
        <taxon>Metazoa</taxon>
        <taxon>Ecdysozoa</taxon>
        <taxon>Nematoda</taxon>
        <taxon>Chromadorea</taxon>
        <taxon>Rhabditida</taxon>
        <taxon>Rhabditina</taxon>
        <taxon>Rhabditomorpha</taxon>
        <taxon>Strongyloidea</taxon>
        <taxon>Trichostrongylidae</taxon>
        <taxon>Trichostrongylus</taxon>
    </lineage>
</organism>
<keyword evidence="6" id="KW-1185">Reference proteome</keyword>
<evidence type="ECO:0000256" key="4">
    <source>
        <dbReference type="ARBA" id="ARBA00023033"/>
    </source>
</evidence>
<dbReference type="PRINTS" id="PR00463">
    <property type="entry name" value="EP450I"/>
</dbReference>
<name>A0AAN8FRB8_TRICO</name>
<dbReference type="GO" id="GO:0006082">
    <property type="term" value="P:organic acid metabolic process"/>
    <property type="evidence" value="ECO:0007669"/>
    <property type="project" value="TreeGrafter"/>
</dbReference>
<dbReference type="Pfam" id="PF00067">
    <property type="entry name" value="p450"/>
    <property type="match status" value="1"/>
</dbReference>
<keyword evidence="4" id="KW-0503">Monooxygenase</keyword>
<dbReference type="AlphaFoldDB" id="A0AAN8FRB8"/>
<reference evidence="5 6" key="1">
    <citation type="submission" date="2019-10" db="EMBL/GenBank/DDBJ databases">
        <title>Assembly and Annotation for the nematode Trichostrongylus colubriformis.</title>
        <authorList>
            <person name="Martin J."/>
        </authorList>
    </citation>
    <scope>NUCLEOTIDE SEQUENCE [LARGE SCALE GENOMIC DNA]</scope>
    <source>
        <strain evidence="5">G859</strain>
        <tissue evidence="5">Whole worm</tissue>
    </source>
</reference>
<keyword evidence="3" id="KW-0408">Iron</keyword>
<dbReference type="PANTHER" id="PTHR24300:SF369">
    <property type="entry name" value="CYTOCHROME P450 FAMILY"/>
    <property type="match status" value="1"/>
</dbReference>
<dbReference type="GO" id="GO:0006805">
    <property type="term" value="P:xenobiotic metabolic process"/>
    <property type="evidence" value="ECO:0007669"/>
    <property type="project" value="TreeGrafter"/>
</dbReference>
<dbReference type="InterPro" id="IPR050182">
    <property type="entry name" value="Cytochrome_P450_fam2"/>
</dbReference>
<protein>
    <recommendedName>
        <fullName evidence="7">Cytochrome P450</fullName>
    </recommendedName>
</protein>
<dbReference type="Gene3D" id="1.10.630.10">
    <property type="entry name" value="Cytochrome P450"/>
    <property type="match status" value="1"/>
</dbReference>
<dbReference type="InterPro" id="IPR036396">
    <property type="entry name" value="Cyt_P450_sf"/>
</dbReference>
<gene>
    <name evidence="5" type="ORF">GCK32_020870</name>
</gene>
<evidence type="ECO:0000256" key="3">
    <source>
        <dbReference type="ARBA" id="ARBA00023004"/>
    </source>
</evidence>